<dbReference type="InterPro" id="IPR025166">
    <property type="entry name" value="Integrase_DNA_bind_dom"/>
</dbReference>
<comment type="caution">
    <text evidence="6">The sequence shown here is derived from an EMBL/GenBank/DDBJ whole genome shotgun (WGS) entry which is preliminary data.</text>
</comment>
<feature type="domain" description="Tyr recombinase" evidence="5">
    <location>
        <begin position="209"/>
        <end position="398"/>
    </location>
</feature>
<evidence type="ECO:0000256" key="2">
    <source>
        <dbReference type="ARBA" id="ARBA00022908"/>
    </source>
</evidence>
<comment type="similarity">
    <text evidence="1">Belongs to the 'phage' integrase family.</text>
</comment>
<dbReference type="Pfam" id="PF00589">
    <property type="entry name" value="Phage_integrase"/>
    <property type="match status" value="1"/>
</dbReference>
<dbReference type="PANTHER" id="PTHR30629">
    <property type="entry name" value="PROPHAGE INTEGRASE"/>
    <property type="match status" value="1"/>
</dbReference>
<dbReference type="Gene3D" id="1.10.443.10">
    <property type="entry name" value="Intergrase catalytic core"/>
    <property type="match status" value="1"/>
</dbReference>
<keyword evidence="4" id="KW-0233">DNA recombination</keyword>
<dbReference type="PROSITE" id="PS51898">
    <property type="entry name" value="TYR_RECOMBINASE"/>
    <property type="match status" value="1"/>
</dbReference>
<dbReference type="EMBL" id="PYMA01000008">
    <property type="protein sequence ID" value="PSW19041.1"/>
    <property type="molecule type" value="Genomic_DNA"/>
</dbReference>
<dbReference type="GO" id="GO:0015074">
    <property type="term" value="P:DNA integration"/>
    <property type="evidence" value="ECO:0007669"/>
    <property type="project" value="UniProtKB-KW"/>
</dbReference>
<dbReference type="AlphaFoldDB" id="A0A2T3NS35"/>
<keyword evidence="7" id="KW-1185">Reference proteome</keyword>
<keyword evidence="2" id="KW-0229">DNA integration</keyword>
<evidence type="ECO:0000313" key="6">
    <source>
        <dbReference type="EMBL" id="PSW19041.1"/>
    </source>
</evidence>
<dbReference type="Gene3D" id="1.10.150.130">
    <property type="match status" value="1"/>
</dbReference>
<proteinExistence type="inferred from homology"/>
<name>A0A2T3NS35_9GAMM</name>
<dbReference type="Pfam" id="PF22022">
    <property type="entry name" value="Phage_int_M"/>
    <property type="match status" value="1"/>
</dbReference>
<dbReference type="PANTHER" id="PTHR30629:SF6">
    <property type="entry name" value="PROPHAGE INTEGRASE INTA-RELATED"/>
    <property type="match status" value="1"/>
</dbReference>
<evidence type="ECO:0000256" key="4">
    <source>
        <dbReference type="ARBA" id="ARBA00023172"/>
    </source>
</evidence>
<dbReference type="OrthoDB" id="9795573at2"/>
<reference evidence="6 7" key="1">
    <citation type="submission" date="2018-01" db="EMBL/GenBank/DDBJ databases">
        <title>Whole genome sequencing of Histamine producing bacteria.</title>
        <authorList>
            <person name="Butler K."/>
        </authorList>
    </citation>
    <scope>NUCLEOTIDE SEQUENCE [LARGE SCALE GENOMIC DNA]</scope>
    <source>
        <strain evidence="6 7">DSM 100436</strain>
    </source>
</reference>
<dbReference type="InterPro" id="IPR010998">
    <property type="entry name" value="Integrase_recombinase_N"/>
</dbReference>
<dbReference type="RefSeq" id="WP_036819419.1">
    <property type="nucleotide sequence ID" value="NZ_JGVO01000215.1"/>
</dbReference>
<dbReference type="InterPro" id="IPR011010">
    <property type="entry name" value="DNA_brk_join_enz"/>
</dbReference>
<sequence>MPKVAIPLTDTQLKNIKPTGKVQKLTDGEGLYLRVTPKGVTTWYLNYHHPITNVRIDWLLGRYPDLTLANARKLRKEHKSVLAEGIDPREQQQAEQLAKQKIYENTFKKIARNWLNVKGSSVTADHLIDIRRSLENHLFPRIGNQPITQLNAPMVISTLKPLEAANKLDMLKRLCQRINEIMTYAINCGLLDNNPLAGISNTFRKPKKKHQPAIDQKRLPEFLHVLSISPVSMLTRCLIELQLHTMLRPNEIAGAKWEEIDFVHRIWRIPGARMKGPKGRYTDDEIEHRLTHSIPLSSQVIQTLNLLRPITGHTPFVFFSRRAKSMHINSQTANAAIKNMGFKGELVSHGLRAIASTVLNEQGFDPDLIEKALAHKGENEVRAAYNRADLIPRRAEMMQWWSDYIQRAKAFSNN</sequence>
<dbReference type="InterPro" id="IPR038488">
    <property type="entry name" value="Integrase_DNA-bd_sf"/>
</dbReference>
<accession>A0A2T3NS35</accession>
<organism evidence="6 7">
    <name type="scientific">Photobacterium sanctipauli</name>
    <dbReference type="NCBI Taxonomy" id="1342794"/>
    <lineage>
        <taxon>Bacteria</taxon>
        <taxon>Pseudomonadati</taxon>
        <taxon>Pseudomonadota</taxon>
        <taxon>Gammaproteobacteria</taxon>
        <taxon>Vibrionales</taxon>
        <taxon>Vibrionaceae</taxon>
        <taxon>Photobacterium</taxon>
    </lineage>
</organism>
<dbReference type="SUPFAM" id="SSF56349">
    <property type="entry name" value="DNA breaking-rejoining enzymes"/>
    <property type="match status" value="1"/>
</dbReference>
<protein>
    <submittedName>
        <fullName evidence="6">DUF4102 domain-containing protein</fullName>
    </submittedName>
</protein>
<dbReference type="GO" id="GO:0003677">
    <property type="term" value="F:DNA binding"/>
    <property type="evidence" value="ECO:0007669"/>
    <property type="project" value="UniProtKB-KW"/>
</dbReference>
<dbReference type="GO" id="GO:0006310">
    <property type="term" value="P:DNA recombination"/>
    <property type="evidence" value="ECO:0007669"/>
    <property type="project" value="UniProtKB-KW"/>
</dbReference>
<dbReference type="CDD" id="cd00801">
    <property type="entry name" value="INT_P4_C"/>
    <property type="match status" value="1"/>
</dbReference>
<evidence type="ECO:0000313" key="7">
    <source>
        <dbReference type="Proteomes" id="UP000241771"/>
    </source>
</evidence>
<dbReference type="Proteomes" id="UP000241771">
    <property type="component" value="Unassembled WGS sequence"/>
</dbReference>
<keyword evidence="3" id="KW-0238">DNA-binding</keyword>
<dbReference type="InterPro" id="IPR013762">
    <property type="entry name" value="Integrase-like_cat_sf"/>
</dbReference>
<dbReference type="InterPro" id="IPR002104">
    <property type="entry name" value="Integrase_catalytic"/>
</dbReference>
<evidence type="ECO:0000256" key="3">
    <source>
        <dbReference type="ARBA" id="ARBA00023125"/>
    </source>
</evidence>
<dbReference type="Pfam" id="PF13356">
    <property type="entry name" value="Arm-DNA-bind_3"/>
    <property type="match status" value="1"/>
</dbReference>
<dbReference type="InterPro" id="IPR050808">
    <property type="entry name" value="Phage_Integrase"/>
</dbReference>
<evidence type="ECO:0000256" key="1">
    <source>
        <dbReference type="ARBA" id="ARBA00008857"/>
    </source>
</evidence>
<dbReference type="InterPro" id="IPR053876">
    <property type="entry name" value="Phage_int_M"/>
</dbReference>
<gene>
    <name evidence="6" type="ORF">C9I98_13680</name>
</gene>
<dbReference type="Gene3D" id="3.30.160.390">
    <property type="entry name" value="Integrase, DNA-binding domain"/>
    <property type="match status" value="1"/>
</dbReference>
<evidence type="ECO:0000259" key="5">
    <source>
        <dbReference type="PROSITE" id="PS51898"/>
    </source>
</evidence>